<dbReference type="PANTHER" id="PTHR28026:SF9">
    <property type="entry name" value="2-HYDROXY-PALMITIC ACID DIOXYGENASE MPO1"/>
    <property type="match status" value="1"/>
</dbReference>
<feature type="transmembrane region" description="Helical" evidence="1">
    <location>
        <begin position="129"/>
        <end position="147"/>
    </location>
</feature>
<keyword evidence="1" id="KW-0812">Transmembrane</keyword>
<dbReference type="Proteomes" id="UP000824755">
    <property type="component" value="Chromosome"/>
</dbReference>
<dbReference type="EMBL" id="CP080544">
    <property type="protein sequence ID" value="QYR54003.1"/>
    <property type="molecule type" value="Genomic_DNA"/>
</dbReference>
<proteinExistence type="predicted"/>
<name>A0ABX8WSZ2_9GAMM</name>
<feature type="transmembrane region" description="Helical" evidence="1">
    <location>
        <begin position="99"/>
        <end position="117"/>
    </location>
</feature>
<accession>A0ABX8WSZ2</accession>
<keyword evidence="1" id="KW-1133">Transmembrane helix</keyword>
<keyword evidence="3" id="KW-1185">Reference proteome</keyword>
<sequence>MRPVDRWFANYGADHVNTVNQWIHVFCVPLIFWSIMIMIWCIPVPGTWFRTGTWAALCMFGVWMFYWRLSKPLAFGALVFFMAISWSSRWLYPQMGTRNFLLMGIVVFVLAWIGQFIGHKIEGRKPSFFTDLTYLLIGPAWVLAKLFKKLHLPY</sequence>
<evidence type="ECO:0000256" key="1">
    <source>
        <dbReference type="SAM" id="Phobius"/>
    </source>
</evidence>
<reference evidence="2 3" key="1">
    <citation type="submission" date="2021-08" db="EMBL/GenBank/DDBJ databases">
        <title>Lysobacter sp. strain CJ11 Genome sequencing and assembly.</title>
        <authorList>
            <person name="Kim I."/>
        </authorList>
    </citation>
    <scope>NUCLEOTIDE SEQUENCE [LARGE SCALE GENOMIC DNA]</scope>
    <source>
        <strain evidence="2 3">CJ11</strain>
    </source>
</reference>
<organism evidence="2 3">
    <name type="scientific">Lysobacter soyae</name>
    <dbReference type="NCBI Taxonomy" id="2764185"/>
    <lineage>
        <taxon>Bacteria</taxon>
        <taxon>Pseudomonadati</taxon>
        <taxon>Pseudomonadota</taxon>
        <taxon>Gammaproteobacteria</taxon>
        <taxon>Lysobacterales</taxon>
        <taxon>Lysobacteraceae</taxon>
        <taxon>Lysobacter</taxon>
    </lineage>
</organism>
<keyword evidence="1" id="KW-0472">Membrane</keyword>
<dbReference type="Pfam" id="PF06127">
    <property type="entry name" value="Mpo1-like"/>
    <property type="match status" value="1"/>
</dbReference>
<feature type="transmembrane region" description="Helical" evidence="1">
    <location>
        <begin position="22"/>
        <end position="41"/>
    </location>
</feature>
<gene>
    <name evidence="2" type="ORF">H8L67_09270</name>
</gene>
<dbReference type="PANTHER" id="PTHR28026">
    <property type="entry name" value="DUF962 DOMAIN PROTEIN (AFU_ORTHOLOGUE AFUA_8G05310)"/>
    <property type="match status" value="1"/>
</dbReference>
<dbReference type="InterPro" id="IPR009305">
    <property type="entry name" value="Mpo1-like"/>
</dbReference>
<evidence type="ECO:0000313" key="3">
    <source>
        <dbReference type="Proteomes" id="UP000824755"/>
    </source>
</evidence>
<protein>
    <submittedName>
        <fullName evidence="2">DUF962 domain-containing protein</fullName>
    </submittedName>
</protein>
<evidence type="ECO:0000313" key="2">
    <source>
        <dbReference type="EMBL" id="QYR54003.1"/>
    </source>
</evidence>
<feature type="transmembrane region" description="Helical" evidence="1">
    <location>
        <begin position="73"/>
        <end position="92"/>
    </location>
</feature>